<dbReference type="AlphaFoldDB" id="A0A4P1RP87"/>
<sequence length="137" mass="15677">MEDEEDLSMVSDASSGPPHYFDEDDQRFCVDWYPSISKYNKENEKKKRVKEYGKIQQLSLLHDPASSPVLNCSKASVIATTWNGATENAFDYSRSLSSTRIKIKPKFQKHFSFFKPSLDGKNASEEQGGLDEEEERK</sequence>
<feature type="region of interest" description="Disordered" evidence="7">
    <location>
        <begin position="115"/>
        <end position="137"/>
    </location>
</feature>
<dbReference type="Proteomes" id="UP000188354">
    <property type="component" value="Chromosome LG03"/>
</dbReference>
<evidence type="ECO:0000256" key="3">
    <source>
        <dbReference type="ARBA" id="ARBA00022712"/>
    </source>
</evidence>
<evidence type="ECO:0000256" key="4">
    <source>
        <dbReference type="ARBA" id="ARBA00022864"/>
    </source>
</evidence>
<evidence type="ECO:0000256" key="7">
    <source>
        <dbReference type="SAM" id="MobiDB-lite"/>
    </source>
</evidence>
<evidence type="ECO:0000256" key="6">
    <source>
        <dbReference type="ARBA" id="ARBA00024199"/>
    </source>
</evidence>
<keyword evidence="5" id="KW-0539">Nucleus</keyword>
<keyword evidence="9" id="KW-1185">Reference proteome</keyword>
<dbReference type="PANTHER" id="PTHR33347:SF34">
    <property type="entry name" value="PROTEIN SOB FIVE-LIKE 6"/>
    <property type="match status" value="1"/>
</dbReference>
<dbReference type="GO" id="GO:0009736">
    <property type="term" value="P:cytokinin-activated signaling pathway"/>
    <property type="evidence" value="ECO:0007669"/>
    <property type="project" value="UniProtKB-KW"/>
</dbReference>
<accession>A0A4P1RP87</accession>
<feature type="region of interest" description="Disordered" evidence="7">
    <location>
        <begin position="1"/>
        <end position="22"/>
    </location>
</feature>
<evidence type="ECO:0000256" key="1">
    <source>
        <dbReference type="ARBA" id="ARBA00004496"/>
    </source>
</evidence>
<proteinExistence type="inferred from homology"/>
<dbReference type="GO" id="GO:0005737">
    <property type="term" value="C:cytoplasm"/>
    <property type="evidence" value="ECO:0007669"/>
    <property type="project" value="UniProtKB-SubCell"/>
</dbReference>
<dbReference type="EMBL" id="CM007363">
    <property type="protein sequence ID" value="OIW14915.1"/>
    <property type="molecule type" value="Genomic_DNA"/>
</dbReference>
<dbReference type="Gramene" id="OIW14915">
    <property type="protein sequence ID" value="OIW14915"/>
    <property type="gene ID" value="TanjilG_30634"/>
</dbReference>
<evidence type="ECO:0000313" key="8">
    <source>
        <dbReference type="EMBL" id="OIW14915.1"/>
    </source>
</evidence>
<dbReference type="InterPro" id="IPR044670">
    <property type="entry name" value="SOFL"/>
</dbReference>
<name>A0A4P1RP87_LUPAN</name>
<dbReference type="GO" id="GO:0009691">
    <property type="term" value="P:cytokinin biosynthetic process"/>
    <property type="evidence" value="ECO:0007669"/>
    <property type="project" value="UniProtKB-KW"/>
</dbReference>
<evidence type="ECO:0000256" key="2">
    <source>
        <dbReference type="ARBA" id="ARBA00022490"/>
    </source>
</evidence>
<feature type="compositionally biased region" description="Acidic residues" evidence="7">
    <location>
        <begin position="128"/>
        <end position="137"/>
    </location>
</feature>
<gene>
    <name evidence="8" type="ORF">TanjilG_30634</name>
</gene>
<evidence type="ECO:0000313" key="9">
    <source>
        <dbReference type="Proteomes" id="UP000188354"/>
    </source>
</evidence>
<keyword evidence="2" id="KW-0963">Cytoplasm</keyword>
<reference evidence="8 9" key="1">
    <citation type="journal article" date="2017" name="Plant Biotechnol. J.">
        <title>A comprehensive draft genome sequence for lupin (Lupinus angustifolius), an emerging health food: insights into plant-microbe interactions and legume evolution.</title>
        <authorList>
            <person name="Hane J.K."/>
            <person name="Ming Y."/>
            <person name="Kamphuis L.G."/>
            <person name="Nelson M.N."/>
            <person name="Garg G."/>
            <person name="Atkins C.A."/>
            <person name="Bayer P.E."/>
            <person name="Bravo A."/>
            <person name="Bringans S."/>
            <person name="Cannon S."/>
            <person name="Edwards D."/>
            <person name="Foley R."/>
            <person name="Gao L.L."/>
            <person name="Harrison M.J."/>
            <person name="Huang W."/>
            <person name="Hurgobin B."/>
            <person name="Li S."/>
            <person name="Liu C.W."/>
            <person name="McGrath A."/>
            <person name="Morahan G."/>
            <person name="Murray J."/>
            <person name="Weller J."/>
            <person name="Jian J."/>
            <person name="Singh K.B."/>
        </authorList>
    </citation>
    <scope>NUCLEOTIDE SEQUENCE [LARGE SCALE GENOMIC DNA]</scope>
    <source>
        <strain evidence="9">cv. Tanjil</strain>
        <tissue evidence="8">Whole plant</tissue>
    </source>
</reference>
<protein>
    <submittedName>
        <fullName evidence="8">Uncharacterized protein</fullName>
    </submittedName>
</protein>
<comment type="similarity">
    <text evidence="6">Belongs to the SOFL plant protein family.</text>
</comment>
<comment type="subcellular location">
    <subcellularLocation>
        <location evidence="1">Cytoplasm</location>
    </subcellularLocation>
</comment>
<keyword evidence="3" id="KW-0203">Cytokinin biosynthesis</keyword>
<evidence type="ECO:0000256" key="5">
    <source>
        <dbReference type="ARBA" id="ARBA00023242"/>
    </source>
</evidence>
<organism evidence="8 9">
    <name type="scientific">Lupinus angustifolius</name>
    <name type="common">Narrow-leaved blue lupine</name>
    <dbReference type="NCBI Taxonomy" id="3871"/>
    <lineage>
        <taxon>Eukaryota</taxon>
        <taxon>Viridiplantae</taxon>
        <taxon>Streptophyta</taxon>
        <taxon>Embryophyta</taxon>
        <taxon>Tracheophyta</taxon>
        <taxon>Spermatophyta</taxon>
        <taxon>Magnoliopsida</taxon>
        <taxon>eudicotyledons</taxon>
        <taxon>Gunneridae</taxon>
        <taxon>Pentapetalae</taxon>
        <taxon>rosids</taxon>
        <taxon>fabids</taxon>
        <taxon>Fabales</taxon>
        <taxon>Fabaceae</taxon>
        <taxon>Papilionoideae</taxon>
        <taxon>50 kb inversion clade</taxon>
        <taxon>genistoids sensu lato</taxon>
        <taxon>core genistoids</taxon>
        <taxon>Genisteae</taxon>
        <taxon>Lupinus</taxon>
    </lineage>
</organism>
<keyword evidence="4" id="KW-0932">Cytokinin signaling pathway</keyword>
<dbReference type="PANTHER" id="PTHR33347">
    <property type="entry name" value="OSJNBA0091C07.3 PROTEIN"/>
    <property type="match status" value="1"/>
</dbReference>